<dbReference type="Pfam" id="PF02566">
    <property type="entry name" value="OsmC"/>
    <property type="match status" value="1"/>
</dbReference>
<dbReference type="InterPro" id="IPR036102">
    <property type="entry name" value="OsmC/Ohrsf"/>
</dbReference>
<dbReference type="InterPro" id="IPR003718">
    <property type="entry name" value="OsmC/Ohr_fam"/>
</dbReference>
<keyword evidence="1" id="KW-0560">Oxidoreductase</keyword>
<organism evidence="1 2">
    <name type="scientific">Streptomyces cinereospinus</name>
    <dbReference type="NCBI Taxonomy" id="285561"/>
    <lineage>
        <taxon>Bacteria</taxon>
        <taxon>Bacillati</taxon>
        <taxon>Actinomycetota</taxon>
        <taxon>Actinomycetes</taxon>
        <taxon>Kitasatosporales</taxon>
        <taxon>Streptomycetaceae</taxon>
        <taxon>Streptomyces</taxon>
    </lineage>
</organism>
<keyword evidence="1" id="KW-0575">Peroxidase</keyword>
<accession>A0ABV5NC03</accession>
<keyword evidence="2" id="KW-1185">Reference proteome</keyword>
<dbReference type="EMBL" id="JBHMCY010000176">
    <property type="protein sequence ID" value="MFB9467816.1"/>
    <property type="molecule type" value="Genomic_DNA"/>
</dbReference>
<comment type="caution">
    <text evidence="1">The sequence shown here is derived from an EMBL/GenBank/DDBJ whole genome shotgun (WGS) entry which is preliminary data.</text>
</comment>
<gene>
    <name evidence="1" type="ORF">ACFF45_35370</name>
</gene>
<evidence type="ECO:0000313" key="2">
    <source>
        <dbReference type="Proteomes" id="UP001589709"/>
    </source>
</evidence>
<sequence>MTHTGELLGTSTVRVTSAPGRAKLVELPLTPAQVPMGVRDEVARHYQFTDGQFEPMATTLDYLVGAAVACMTGSFGGRLGAIGQNTSNGELTAEGTGSLVVDQGVIRVKAIHVAYTLALDEQVDEAKARRAHDTHARYCPVARSIGACIELTSDLTLRSTS</sequence>
<dbReference type="GO" id="GO:0004601">
    <property type="term" value="F:peroxidase activity"/>
    <property type="evidence" value="ECO:0007669"/>
    <property type="project" value="UniProtKB-KW"/>
</dbReference>
<evidence type="ECO:0000313" key="1">
    <source>
        <dbReference type="EMBL" id="MFB9467816.1"/>
    </source>
</evidence>
<dbReference type="SUPFAM" id="SSF82784">
    <property type="entry name" value="OsmC-like"/>
    <property type="match status" value="1"/>
</dbReference>
<protein>
    <submittedName>
        <fullName evidence="1">OsmC family protein</fullName>
        <ecNumber evidence="1">1.11.1.-</ecNumber>
    </submittedName>
</protein>
<dbReference type="RefSeq" id="WP_381351142.1">
    <property type="nucleotide sequence ID" value="NZ_JBHMCY010000176.1"/>
</dbReference>
<name>A0ABV5NC03_9ACTN</name>
<dbReference type="Gene3D" id="3.30.300.20">
    <property type="match status" value="1"/>
</dbReference>
<dbReference type="Proteomes" id="UP001589709">
    <property type="component" value="Unassembled WGS sequence"/>
</dbReference>
<dbReference type="InterPro" id="IPR015946">
    <property type="entry name" value="KH_dom-like_a/b"/>
</dbReference>
<dbReference type="EC" id="1.11.1.-" evidence="1"/>
<proteinExistence type="predicted"/>
<reference evidence="1 2" key="1">
    <citation type="submission" date="2024-09" db="EMBL/GenBank/DDBJ databases">
        <authorList>
            <person name="Sun Q."/>
            <person name="Mori K."/>
        </authorList>
    </citation>
    <scope>NUCLEOTIDE SEQUENCE [LARGE SCALE GENOMIC DNA]</scope>
    <source>
        <strain evidence="1 2">JCM 6917</strain>
    </source>
</reference>